<protein>
    <submittedName>
        <fullName evidence="1">Uncharacterized protein</fullName>
    </submittedName>
</protein>
<geneLocation type="plasmid" evidence="1">
    <name>pO26-Vir</name>
</geneLocation>
<dbReference type="EMBL" id="FJ386569">
    <property type="protein sequence ID" value="ACL52002.1"/>
    <property type="molecule type" value="Genomic_DNA"/>
</dbReference>
<sequence length="72" mass="8160">MVTRKYLYSFSIFRQLLVVLHMISGDDHYLLSAIYYFQRPVTVSPGGAGYSESPSLKVYLQDQSVPLPDDSV</sequence>
<evidence type="ECO:0000313" key="1">
    <source>
        <dbReference type="EMBL" id="ACL52002.1"/>
    </source>
</evidence>
<accession>C1J8G3</accession>
<dbReference type="AlphaFoldDB" id="C1J8G3"/>
<proteinExistence type="predicted"/>
<name>C1J8G3_ECOLX</name>
<reference evidence="1" key="1">
    <citation type="submission" date="2008-10" db="EMBL/GenBank/DDBJ databases">
        <title>The DNA sequence of the virulence plasmid and 5 additional plasmids carried by Shiga toxin-producing Escherichia coli O26:H11 strain H30.</title>
        <authorList>
            <person name="Fratamico P.M."/>
            <person name="Yan X."/>
            <person name="Morabito S."/>
            <person name="Esposito G."/>
            <person name="Needleman D.S."/>
            <person name="Pepe T."/>
            <person name="Tozzoli R."/>
            <person name="Cortesi M.L."/>
            <person name="Caprioli A."/>
        </authorList>
    </citation>
    <scope>NUCLEOTIDE SEQUENCE</scope>
    <source>
        <strain evidence="1">H30</strain>
        <plasmid evidence="1">pO26-Vir</plasmid>
    </source>
</reference>
<keyword evidence="1" id="KW-0614">Plasmid</keyword>
<organism evidence="1">
    <name type="scientific">Escherichia coli</name>
    <dbReference type="NCBI Taxonomy" id="562"/>
    <lineage>
        <taxon>Bacteria</taxon>
        <taxon>Pseudomonadati</taxon>
        <taxon>Pseudomonadota</taxon>
        <taxon>Gammaproteobacteria</taxon>
        <taxon>Enterobacterales</taxon>
        <taxon>Enterobacteriaceae</taxon>
        <taxon>Escherichia</taxon>
    </lineage>
</organism>